<dbReference type="PROSITE" id="PS51257">
    <property type="entry name" value="PROKAR_LIPOPROTEIN"/>
    <property type="match status" value="1"/>
</dbReference>
<dbReference type="EMBL" id="CP158367">
    <property type="protein sequence ID" value="XBX75239.1"/>
    <property type="molecule type" value="Genomic_DNA"/>
</dbReference>
<name>A0AAU7VM88_9FIRM</name>
<proteinExistence type="predicted"/>
<organism evidence="1">
    <name type="scientific">Proteinivorax tanatarense</name>
    <dbReference type="NCBI Taxonomy" id="1260629"/>
    <lineage>
        <taxon>Bacteria</taxon>
        <taxon>Bacillati</taxon>
        <taxon>Bacillota</taxon>
        <taxon>Clostridia</taxon>
        <taxon>Eubacteriales</taxon>
        <taxon>Proteinivoracaceae</taxon>
        <taxon>Proteinivorax</taxon>
    </lineage>
</organism>
<dbReference type="AlphaFoldDB" id="A0AAU7VM88"/>
<reference evidence="1" key="1">
    <citation type="journal article" date="2013" name="Extremophiles">
        <title>Proteinivorax tanatarense gen. nov., sp. nov., an anaerobic, haloalkaliphilic, proteolytic bacterium isolated from a decaying algal bloom, and proposal of Proteinivoraceae fam. nov.</title>
        <authorList>
            <person name="Kevbrin V."/>
            <person name="Boltyanskaya Y."/>
            <person name="Zhilina T."/>
            <person name="Kolganova T."/>
            <person name="Lavrentjeva E."/>
            <person name="Kuznetsov B."/>
        </authorList>
    </citation>
    <scope>NUCLEOTIDE SEQUENCE</scope>
    <source>
        <strain evidence="1">Z-910T</strain>
    </source>
</reference>
<gene>
    <name evidence="1" type="ORF">PRVXT_000349</name>
</gene>
<dbReference type="RefSeq" id="WP_350343984.1">
    <property type="nucleotide sequence ID" value="NZ_CP158367.1"/>
</dbReference>
<accession>A0AAU7VM88</accession>
<protein>
    <submittedName>
        <fullName evidence="1">Uncharacterized protein</fullName>
    </submittedName>
</protein>
<reference evidence="1" key="2">
    <citation type="submission" date="2024-06" db="EMBL/GenBank/DDBJ databases">
        <authorList>
            <person name="Petrova K.O."/>
            <person name="Toshchakov S.V."/>
            <person name="Boltjanskaja Y.V."/>
            <person name="Kevbrin V."/>
        </authorList>
    </citation>
    <scope>NUCLEOTIDE SEQUENCE</scope>
    <source>
        <strain evidence="1">Z-910T</strain>
    </source>
</reference>
<sequence length="42" mass="4532">MKYQKPDPEVLFCINISPTIIGCSNGEAKKNDIVTPKGTPAL</sequence>
<evidence type="ECO:0000313" key="1">
    <source>
        <dbReference type="EMBL" id="XBX75239.1"/>
    </source>
</evidence>